<dbReference type="Gene3D" id="3.40.50.150">
    <property type="entry name" value="Vaccinia Virus protein VP39"/>
    <property type="match status" value="1"/>
</dbReference>
<dbReference type="eggNOG" id="COG1352">
    <property type="taxonomic scope" value="Bacteria"/>
</dbReference>
<dbReference type="SUPFAM" id="SSF53335">
    <property type="entry name" value="S-adenosyl-L-methionine-dependent methyltransferases"/>
    <property type="match status" value="1"/>
</dbReference>
<dbReference type="RefSeq" id="WP_015749556.1">
    <property type="nucleotide sequence ID" value="NC_013235.1"/>
</dbReference>
<gene>
    <name evidence="1" type="ordered locus">Namu_4448</name>
</gene>
<reference evidence="1 2" key="2">
    <citation type="journal article" date="2010" name="Stand. Genomic Sci.">
        <title>Complete genome sequence of Nakamurella multipartita type strain (Y-104).</title>
        <authorList>
            <person name="Tice H."/>
            <person name="Mayilraj S."/>
            <person name="Sims D."/>
            <person name="Lapidus A."/>
            <person name="Nolan M."/>
            <person name="Lucas S."/>
            <person name="Glavina Del Rio T."/>
            <person name="Copeland A."/>
            <person name="Cheng J.F."/>
            <person name="Meincke L."/>
            <person name="Bruce D."/>
            <person name="Goodwin L."/>
            <person name="Pitluck S."/>
            <person name="Ivanova N."/>
            <person name="Mavromatis K."/>
            <person name="Ovchinnikova G."/>
            <person name="Pati A."/>
            <person name="Chen A."/>
            <person name="Palaniappan K."/>
            <person name="Land M."/>
            <person name="Hauser L."/>
            <person name="Chang Y.J."/>
            <person name="Jeffries C.D."/>
            <person name="Detter J.C."/>
            <person name="Brettin T."/>
            <person name="Rohde M."/>
            <person name="Goker M."/>
            <person name="Bristow J."/>
            <person name="Eisen J.A."/>
            <person name="Markowitz V."/>
            <person name="Hugenholtz P."/>
            <person name="Kyrpides N.C."/>
            <person name="Klenk H.P."/>
            <person name="Chen F."/>
        </authorList>
    </citation>
    <scope>NUCLEOTIDE SEQUENCE [LARGE SCALE GENOMIC DNA]</scope>
    <source>
        <strain evidence="2">ATCC 700099 / DSM 44233 / CIP 104796 / JCM 9543 / NBRC 105858 / Y-104</strain>
    </source>
</reference>
<reference evidence="2" key="1">
    <citation type="submission" date="2009-09" db="EMBL/GenBank/DDBJ databases">
        <title>The complete genome of Nakamurella multipartita DSM 44233.</title>
        <authorList>
            <consortium name="US DOE Joint Genome Institute (JGI-PGF)"/>
            <person name="Lucas S."/>
            <person name="Copeland A."/>
            <person name="Lapidus A."/>
            <person name="Glavina del Rio T."/>
            <person name="Dalin E."/>
            <person name="Tice H."/>
            <person name="Bruce D."/>
            <person name="Goodwin L."/>
            <person name="Pitluck S."/>
            <person name="Kyrpides N."/>
            <person name="Mavromatis K."/>
            <person name="Ivanova N."/>
            <person name="Ovchinnikova G."/>
            <person name="Sims D."/>
            <person name="Meincke L."/>
            <person name="Brettin T."/>
            <person name="Detter J.C."/>
            <person name="Han C."/>
            <person name="Larimer F."/>
            <person name="Land M."/>
            <person name="Hauser L."/>
            <person name="Markowitz V."/>
            <person name="Cheng J.-F."/>
            <person name="Hugenholtz P."/>
            <person name="Woyke T."/>
            <person name="Wu D."/>
            <person name="Klenk H.-P."/>
            <person name="Eisen J.A."/>
        </authorList>
    </citation>
    <scope>NUCLEOTIDE SEQUENCE [LARGE SCALE GENOMIC DNA]</scope>
    <source>
        <strain evidence="2">ATCC 700099 / DSM 44233 / CIP 104796 / JCM 9543 / NBRC 105858 / Y-104</strain>
    </source>
</reference>
<name>C8XKS7_NAKMY</name>
<dbReference type="Proteomes" id="UP000002218">
    <property type="component" value="Chromosome"/>
</dbReference>
<dbReference type="HOGENOM" id="CLU_965290_0_0_11"/>
<organism evidence="1 2">
    <name type="scientific">Nakamurella multipartita (strain ATCC 700099 / DSM 44233 / CIP 104796 / JCM 9543 / NBRC 105858 / Y-104)</name>
    <name type="common">Microsphaera multipartita</name>
    <dbReference type="NCBI Taxonomy" id="479431"/>
    <lineage>
        <taxon>Bacteria</taxon>
        <taxon>Bacillati</taxon>
        <taxon>Actinomycetota</taxon>
        <taxon>Actinomycetes</taxon>
        <taxon>Nakamurellales</taxon>
        <taxon>Nakamurellaceae</taxon>
        <taxon>Nakamurella</taxon>
    </lineage>
</organism>
<dbReference type="AlphaFoldDB" id="C8XKS7"/>
<evidence type="ECO:0000313" key="2">
    <source>
        <dbReference type="Proteomes" id="UP000002218"/>
    </source>
</evidence>
<evidence type="ECO:0000313" key="1">
    <source>
        <dbReference type="EMBL" id="ACV80734.1"/>
    </source>
</evidence>
<dbReference type="EMBL" id="CP001737">
    <property type="protein sequence ID" value="ACV80734.1"/>
    <property type="molecule type" value="Genomic_DNA"/>
</dbReference>
<protein>
    <submittedName>
        <fullName evidence="1">Uncharacterized protein</fullName>
    </submittedName>
</protein>
<dbReference type="InParanoid" id="C8XKS7"/>
<proteinExistence type="predicted"/>
<accession>C8XKS7</accession>
<dbReference type="STRING" id="479431.Namu_4448"/>
<sequence>MLAPIRLVKGRWPSFITGPLARFVWVDPRAVLDPDVSADEFKSAMSAVHVGGTIKITGSNRHPLADALLTESVDLRDSLIVDIGASDGSTSIDLMDHIVDFKAFVIADLFFTIKASKSWRHVVFFDEQGECILIVGNWLLAWPSQSRAVRVLYQPLIARARAAGRPGQDVLLLNPRVRQRMADDPRVSYRVHDVFTTWSGEKPDVIKVANLLRRLYFSDADITRALCAIHESLAEGGHFLVVDNSRIPGMPPRGGLYRKVGSGFQTVACTENIPEIDDLVASVGAPVQPTA</sequence>
<dbReference type="KEGG" id="nml:Namu_4448"/>
<dbReference type="InterPro" id="IPR029063">
    <property type="entry name" value="SAM-dependent_MTases_sf"/>
</dbReference>
<dbReference type="OrthoDB" id="5120740at2"/>
<keyword evidence="2" id="KW-1185">Reference proteome</keyword>